<feature type="non-terminal residue" evidence="1">
    <location>
        <position position="57"/>
    </location>
</feature>
<reference evidence="1" key="1">
    <citation type="submission" date="2018-05" db="EMBL/GenBank/DDBJ databases">
        <authorList>
            <person name="Lanie J.A."/>
            <person name="Ng W.-L."/>
            <person name="Kazmierczak K.M."/>
            <person name="Andrzejewski T.M."/>
            <person name="Davidsen T.M."/>
            <person name="Wayne K.J."/>
            <person name="Tettelin H."/>
            <person name="Glass J.I."/>
            <person name="Rusch D."/>
            <person name="Podicherti R."/>
            <person name="Tsui H.-C.T."/>
            <person name="Winkler M.E."/>
        </authorList>
    </citation>
    <scope>NUCLEOTIDE SEQUENCE</scope>
</reference>
<accession>A0A382PUC2</accession>
<sequence>MNFPKKVILPIWLIIILLGGPISFLFAQDIVPPGFHFQFDLGDLPELKTDSPGEETL</sequence>
<dbReference type="AlphaFoldDB" id="A0A382PUC2"/>
<proteinExistence type="predicted"/>
<evidence type="ECO:0000313" key="1">
    <source>
        <dbReference type="EMBL" id="SVC75561.1"/>
    </source>
</evidence>
<name>A0A382PUC2_9ZZZZ</name>
<protein>
    <submittedName>
        <fullName evidence="1">Uncharacterized protein</fullName>
    </submittedName>
</protein>
<dbReference type="EMBL" id="UINC01109022">
    <property type="protein sequence ID" value="SVC75561.1"/>
    <property type="molecule type" value="Genomic_DNA"/>
</dbReference>
<organism evidence="1">
    <name type="scientific">marine metagenome</name>
    <dbReference type="NCBI Taxonomy" id="408172"/>
    <lineage>
        <taxon>unclassified sequences</taxon>
        <taxon>metagenomes</taxon>
        <taxon>ecological metagenomes</taxon>
    </lineage>
</organism>
<gene>
    <name evidence="1" type="ORF">METZ01_LOCUS328415</name>
</gene>